<dbReference type="Proteomes" id="UP000638648">
    <property type="component" value="Unassembled WGS sequence"/>
</dbReference>
<dbReference type="InterPro" id="IPR036761">
    <property type="entry name" value="TTHA0802/YceI-like_sf"/>
</dbReference>
<organism evidence="3 4">
    <name type="scientific">Actinopolymorpha pittospori</name>
    <dbReference type="NCBI Taxonomy" id="648752"/>
    <lineage>
        <taxon>Bacteria</taxon>
        <taxon>Bacillati</taxon>
        <taxon>Actinomycetota</taxon>
        <taxon>Actinomycetes</taxon>
        <taxon>Propionibacteriales</taxon>
        <taxon>Actinopolymorphaceae</taxon>
        <taxon>Actinopolymorpha</taxon>
    </lineage>
</organism>
<feature type="domain" description="Lipid/polyisoprenoid-binding YceI-like" evidence="2">
    <location>
        <begin position="7"/>
        <end position="181"/>
    </location>
</feature>
<comment type="similarity">
    <text evidence="1">Belongs to the UPF0312 family.</text>
</comment>
<dbReference type="RefSeq" id="WP_192748120.1">
    <property type="nucleotide sequence ID" value="NZ_BAABJL010000055.1"/>
</dbReference>
<dbReference type="AlphaFoldDB" id="A0A927R6L1"/>
<dbReference type="Pfam" id="PF04264">
    <property type="entry name" value="YceI"/>
    <property type="match status" value="1"/>
</dbReference>
<gene>
    <name evidence="3" type="ORF">HEB94_000092</name>
</gene>
<evidence type="ECO:0000313" key="4">
    <source>
        <dbReference type="Proteomes" id="UP000638648"/>
    </source>
</evidence>
<sequence length="186" mass="19801">MALSAGQFRIGPSSGRMLVRTRRQGVASKVGHDLLLEVDDWSAQVVLTTDTPAGASLTARAELGSLHVREGTGGVKPLTDKDRGEIESNARQILDVDRNPMATFESTQVTPTDGGGTISGTLALRNGSAPVEFQVSDLGADRYRAVGTLLQSAYGIKPYSAFLGALKLRDEVEVEIEVDLSTAERM</sequence>
<evidence type="ECO:0000259" key="2">
    <source>
        <dbReference type="SMART" id="SM00867"/>
    </source>
</evidence>
<keyword evidence="4" id="KW-1185">Reference proteome</keyword>
<dbReference type="Gene3D" id="2.40.128.110">
    <property type="entry name" value="Lipid/polyisoprenoid-binding, YceI-like"/>
    <property type="match status" value="1"/>
</dbReference>
<dbReference type="SUPFAM" id="SSF101874">
    <property type="entry name" value="YceI-like"/>
    <property type="match status" value="1"/>
</dbReference>
<accession>A0A927R6L1</accession>
<comment type="caution">
    <text evidence="3">The sequence shown here is derived from an EMBL/GenBank/DDBJ whole genome shotgun (WGS) entry which is preliminary data.</text>
</comment>
<evidence type="ECO:0000256" key="1">
    <source>
        <dbReference type="ARBA" id="ARBA00008812"/>
    </source>
</evidence>
<name>A0A927R6L1_9ACTN</name>
<protein>
    <submittedName>
        <fullName evidence="3">Polyisoprenoid-binding protein YceI</fullName>
    </submittedName>
</protein>
<reference evidence="3" key="1">
    <citation type="submission" date="2020-10" db="EMBL/GenBank/DDBJ databases">
        <title>Sequencing the genomes of 1000 actinobacteria strains.</title>
        <authorList>
            <person name="Klenk H.-P."/>
        </authorList>
    </citation>
    <scope>NUCLEOTIDE SEQUENCE</scope>
    <source>
        <strain evidence="3">DSM 45354</strain>
    </source>
</reference>
<evidence type="ECO:0000313" key="3">
    <source>
        <dbReference type="EMBL" id="MBE1603244.1"/>
    </source>
</evidence>
<dbReference type="InterPro" id="IPR007372">
    <property type="entry name" value="Lipid/polyisoprenoid-bd_YceI"/>
</dbReference>
<proteinExistence type="inferred from homology"/>
<dbReference type="EMBL" id="JADBEM010000001">
    <property type="protein sequence ID" value="MBE1603244.1"/>
    <property type="molecule type" value="Genomic_DNA"/>
</dbReference>
<dbReference type="SMART" id="SM00867">
    <property type="entry name" value="YceI"/>
    <property type="match status" value="1"/>
</dbReference>